<evidence type="ECO:0000256" key="1">
    <source>
        <dbReference type="SAM" id="MobiDB-lite"/>
    </source>
</evidence>
<feature type="region of interest" description="Disordered" evidence="1">
    <location>
        <begin position="1"/>
        <end position="24"/>
    </location>
</feature>
<protein>
    <submittedName>
        <fullName evidence="2">Uncharacterized protein</fullName>
    </submittedName>
</protein>
<reference evidence="2 3" key="1">
    <citation type="submission" date="2023-04" db="EMBL/GenBank/DDBJ databases">
        <title>Genome of Basidiobolus ranarum AG-B5.</title>
        <authorList>
            <person name="Stajich J.E."/>
            <person name="Carter-House D."/>
            <person name="Gryganskyi A."/>
        </authorList>
    </citation>
    <scope>NUCLEOTIDE SEQUENCE [LARGE SCALE GENOMIC DNA]</scope>
    <source>
        <strain evidence="2 3">AG-B5</strain>
    </source>
</reference>
<evidence type="ECO:0000313" key="3">
    <source>
        <dbReference type="Proteomes" id="UP001479436"/>
    </source>
</evidence>
<dbReference type="Proteomes" id="UP001479436">
    <property type="component" value="Unassembled WGS sequence"/>
</dbReference>
<dbReference type="EMBL" id="JASJQH010004210">
    <property type="protein sequence ID" value="KAK9759387.1"/>
    <property type="molecule type" value="Genomic_DNA"/>
</dbReference>
<evidence type="ECO:0000313" key="2">
    <source>
        <dbReference type="EMBL" id="KAK9759387.1"/>
    </source>
</evidence>
<gene>
    <name evidence="2" type="ORF">K7432_017715</name>
</gene>
<keyword evidence="3" id="KW-1185">Reference proteome</keyword>
<name>A0ABR2WD12_9FUNG</name>
<sequence>MSLSKSSRSSPGSNNLPKNETPKPTFCLVPAIIATFTRPCLSSTPNNSIIFSNVINFISPALISVITVSNVPFKITSRLFVTNPILSCLKSGSVVNTNFPGNSL</sequence>
<comment type="caution">
    <text evidence="2">The sequence shown here is derived from an EMBL/GenBank/DDBJ whole genome shotgun (WGS) entry which is preliminary data.</text>
</comment>
<accession>A0ABR2WD12</accession>
<organism evidence="2 3">
    <name type="scientific">Basidiobolus ranarum</name>
    <dbReference type="NCBI Taxonomy" id="34480"/>
    <lineage>
        <taxon>Eukaryota</taxon>
        <taxon>Fungi</taxon>
        <taxon>Fungi incertae sedis</taxon>
        <taxon>Zoopagomycota</taxon>
        <taxon>Entomophthoromycotina</taxon>
        <taxon>Basidiobolomycetes</taxon>
        <taxon>Basidiobolales</taxon>
        <taxon>Basidiobolaceae</taxon>
        <taxon>Basidiobolus</taxon>
    </lineage>
</organism>
<feature type="compositionally biased region" description="Low complexity" evidence="1">
    <location>
        <begin position="1"/>
        <end position="13"/>
    </location>
</feature>
<proteinExistence type="predicted"/>